<evidence type="ECO:0000313" key="3">
    <source>
        <dbReference type="Proteomes" id="UP000184356"/>
    </source>
</evidence>
<dbReference type="OrthoDB" id="428342at2759"/>
<dbReference type="FunFam" id="1.25.40.10:FF:002642">
    <property type="entry name" value="Uncharacterized protein"/>
    <property type="match status" value="1"/>
</dbReference>
<dbReference type="PANTHER" id="PTHR21581">
    <property type="entry name" value="D-ALANYL-D-ALANINE CARBOXYPEPTIDASE"/>
    <property type="match status" value="1"/>
</dbReference>
<dbReference type="InterPro" id="IPR011990">
    <property type="entry name" value="TPR-like_helical_dom_sf"/>
</dbReference>
<dbReference type="SUPFAM" id="SSF48452">
    <property type="entry name" value="TPR-like"/>
    <property type="match status" value="1"/>
</dbReference>
<gene>
    <name evidence="2" type="ORF">ASPSYDRAFT_87661</name>
</gene>
<dbReference type="VEuPathDB" id="FungiDB:ASPSYDRAFT_87661"/>
<dbReference type="Gene3D" id="1.25.40.10">
    <property type="entry name" value="Tetratricopeptide repeat domain"/>
    <property type="match status" value="1"/>
</dbReference>
<dbReference type="PANTHER" id="PTHR21581:SF6">
    <property type="entry name" value="TRAFFICKING PROTEIN PARTICLE COMPLEX SUBUNIT 12"/>
    <property type="match status" value="1"/>
</dbReference>
<dbReference type="AlphaFoldDB" id="A0A1L9TNV5"/>
<feature type="region of interest" description="Disordered" evidence="1">
    <location>
        <begin position="1"/>
        <end position="36"/>
    </location>
</feature>
<dbReference type="RefSeq" id="XP_040704913.1">
    <property type="nucleotide sequence ID" value="XM_040851880.1"/>
</dbReference>
<dbReference type="EMBL" id="KV878584">
    <property type="protein sequence ID" value="OJJ61107.1"/>
    <property type="molecule type" value="Genomic_DNA"/>
</dbReference>
<evidence type="ECO:0000313" key="2">
    <source>
        <dbReference type="EMBL" id="OJJ61107.1"/>
    </source>
</evidence>
<dbReference type="GO" id="GO:0030008">
    <property type="term" value="C:TRAPP complex"/>
    <property type="evidence" value="ECO:0007669"/>
    <property type="project" value="TreeGrafter"/>
</dbReference>
<protein>
    <recommendedName>
        <fullName evidence="4">Trafficking protein particle complex subunit 12</fullName>
    </recommendedName>
</protein>
<keyword evidence="3" id="KW-1185">Reference proteome</keyword>
<evidence type="ECO:0008006" key="4">
    <source>
        <dbReference type="Google" id="ProtNLM"/>
    </source>
</evidence>
<reference evidence="3" key="1">
    <citation type="journal article" date="2017" name="Genome Biol.">
        <title>Comparative genomics reveals high biological diversity and specific adaptations in the industrially and medically important fungal genus Aspergillus.</title>
        <authorList>
            <person name="de Vries R.P."/>
            <person name="Riley R."/>
            <person name="Wiebenga A."/>
            <person name="Aguilar-Osorio G."/>
            <person name="Amillis S."/>
            <person name="Uchima C.A."/>
            <person name="Anderluh G."/>
            <person name="Asadollahi M."/>
            <person name="Askin M."/>
            <person name="Barry K."/>
            <person name="Battaglia E."/>
            <person name="Bayram O."/>
            <person name="Benocci T."/>
            <person name="Braus-Stromeyer S.A."/>
            <person name="Caldana C."/>
            <person name="Canovas D."/>
            <person name="Cerqueira G.C."/>
            <person name="Chen F."/>
            <person name="Chen W."/>
            <person name="Choi C."/>
            <person name="Clum A."/>
            <person name="Dos Santos R.A."/>
            <person name="Damasio A.R."/>
            <person name="Diallinas G."/>
            <person name="Emri T."/>
            <person name="Fekete E."/>
            <person name="Flipphi M."/>
            <person name="Freyberg S."/>
            <person name="Gallo A."/>
            <person name="Gournas C."/>
            <person name="Habgood R."/>
            <person name="Hainaut M."/>
            <person name="Harispe M.L."/>
            <person name="Henrissat B."/>
            <person name="Hilden K.S."/>
            <person name="Hope R."/>
            <person name="Hossain A."/>
            <person name="Karabika E."/>
            <person name="Karaffa L."/>
            <person name="Karanyi Z."/>
            <person name="Krasevec N."/>
            <person name="Kuo A."/>
            <person name="Kusch H."/>
            <person name="LaButti K."/>
            <person name="Lagendijk E.L."/>
            <person name="Lapidus A."/>
            <person name="Levasseur A."/>
            <person name="Lindquist E."/>
            <person name="Lipzen A."/>
            <person name="Logrieco A.F."/>
            <person name="MacCabe A."/>
            <person name="Maekelae M.R."/>
            <person name="Malavazi I."/>
            <person name="Melin P."/>
            <person name="Meyer V."/>
            <person name="Mielnichuk N."/>
            <person name="Miskei M."/>
            <person name="Molnar A.P."/>
            <person name="Mule G."/>
            <person name="Ngan C.Y."/>
            <person name="Orejas M."/>
            <person name="Orosz E."/>
            <person name="Ouedraogo J.P."/>
            <person name="Overkamp K.M."/>
            <person name="Park H.-S."/>
            <person name="Perrone G."/>
            <person name="Piumi F."/>
            <person name="Punt P.J."/>
            <person name="Ram A.F."/>
            <person name="Ramon A."/>
            <person name="Rauscher S."/>
            <person name="Record E."/>
            <person name="Riano-Pachon D.M."/>
            <person name="Robert V."/>
            <person name="Roehrig J."/>
            <person name="Ruller R."/>
            <person name="Salamov A."/>
            <person name="Salih N.S."/>
            <person name="Samson R.A."/>
            <person name="Sandor E."/>
            <person name="Sanguinetti M."/>
            <person name="Schuetze T."/>
            <person name="Sepcic K."/>
            <person name="Shelest E."/>
            <person name="Sherlock G."/>
            <person name="Sophianopoulou V."/>
            <person name="Squina F.M."/>
            <person name="Sun H."/>
            <person name="Susca A."/>
            <person name="Todd R.B."/>
            <person name="Tsang A."/>
            <person name="Unkles S.E."/>
            <person name="van de Wiele N."/>
            <person name="van Rossen-Uffink D."/>
            <person name="Oliveira J.V."/>
            <person name="Vesth T.C."/>
            <person name="Visser J."/>
            <person name="Yu J.-H."/>
            <person name="Zhou M."/>
            <person name="Andersen M.R."/>
            <person name="Archer D.B."/>
            <person name="Baker S.E."/>
            <person name="Benoit I."/>
            <person name="Brakhage A.A."/>
            <person name="Braus G.H."/>
            <person name="Fischer R."/>
            <person name="Frisvad J.C."/>
            <person name="Goldman G.H."/>
            <person name="Houbraken J."/>
            <person name="Oakley B."/>
            <person name="Pocsi I."/>
            <person name="Scazzocchio C."/>
            <person name="Seiboth B."/>
            <person name="vanKuyk P.A."/>
            <person name="Wortman J."/>
            <person name="Dyer P.S."/>
            <person name="Grigoriev I.V."/>
        </authorList>
    </citation>
    <scope>NUCLEOTIDE SEQUENCE [LARGE SCALE GENOMIC DNA]</scope>
    <source>
        <strain evidence="3">CBS 593.65</strain>
    </source>
</reference>
<name>A0A1L9TNV5_9EURO</name>
<organism evidence="2 3">
    <name type="scientific">Aspergillus sydowii CBS 593.65</name>
    <dbReference type="NCBI Taxonomy" id="1036612"/>
    <lineage>
        <taxon>Eukaryota</taxon>
        <taxon>Fungi</taxon>
        <taxon>Dikarya</taxon>
        <taxon>Ascomycota</taxon>
        <taxon>Pezizomycotina</taxon>
        <taxon>Eurotiomycetes</taxon>
        <taxon>Eurotiomycetidae</taxon>
        <taxon>Eurotiales</taxon>
        <taxon>Aspergillaceae</taxon>
        <taxon>Aspergillus</taxon>
        <taxon>Aspergillus subgen. Nidulantes</taxon>
    </lineage>
</organism>
<dbReference type="Proteomes" id="UP000184356">
    <property type="component" value="Unassembled WGS sequence"/>
</dbReference>
<dbReference type="GO" id="GO:0005794">
    <property type="term" value="C:Golgi apparatus"/>
    <property type="evidence" value="ECO:0007669"/>
    <property type="project" value="TreeGrafter"/>
</dbReference>
<accession>A0A1L9TNV5</accession>
<sequence length="446" mass="49367">MDDNKHSRNVSRSSRPRSSTKGPLDQPDDPLNVQDLGKIHTPLNQNAVDYGACTGASFSSLDPLAPEELSSDLDRDLSFLLRYDNYHSLSQVDIPHALRSEFISLTSDATLDSSLGTVERLLAEGHFLLAAYLCGSILTSTLISAKNFKVIFALFYTRLACLEISGNTVIAAQESKALEDLSSTFYYVDPEFKVADANGHQSNFPQHIAPWPLRVLAIRLQSIGFGDPRRGIGGLYEIGLEARREIMRPNLGPAEREIWKQRLSDLGVRTVNALIEMGDLNAAKRSLEGLTQMEHANEITKLRTVLLLLSIGDVDAARKLCVDFGDTGDAIFKPLLSMAEGRYDDAVLEWRSILDIKDKETDDAIISQNLAVCLLYTGRLSEAREVLESLVQKQLSFSSLVFNLATVYELCSDKSVELKHGLVEVIAKQPITGHTNLDRLNTDFKL</sequence>
<feature type="compositionally biased region" description="Low complexity" evidence="1">
    <location>
        <begin position="10"/>
        <end position="19"/>
    </location>
</feature>
<dbReference type="STRING" id="1036612.A0A1L9TNV5"/>
<dbReference type="GeneID" id="63767953"/>
<evidence type="ECO:0000256" key="1">
    <source>
        <dbReference type="SAM" id="MobiDB-lite"/>
    </source>
</evidence>
<proteinExistence type="predicted"/>